<sequence>MRIYRIADSRHPIWDGSGALLIGGRWNSPGRPVIYGSASYAGAMLEVLVHARIGKLPRTHVFVVAETPVDVPIEALSVEKLAAGWDASDSRTAREVGDRWLSELRSAVLMVPSVVAREEMNVIVNPLHADAARIVVSEVRPVIWDDRLFSGGR</sequence>
<dbReference type="RefSeq" id="WP_390324502.1">
    <property type="nucleotide sequence ID" value="NZ_JBHRTP010000011.1"/>
</dbReference>
<keyword evidence="3" id="KW-1185">Reference proteome</keyword>
<proteinExistence type="predicted"/>
<dbReference type="Proteomes" id="UP001595530">
    <property type="component" value="Unassembled WGS sequence"/>
</dbReference>
<dbReference type="Pfam" id="PF08808">
    <property type="entry name" value="RES"/>
    <property type="match status" value="1"/>
</dbReference>
<gene>
    <name evidence="2" type="ORF">ACFOFO_05080</name>
</gene>
<evidence type="ECO:0000313" key="3">
    <source>
        <dbReference type="Proteomes" id="UP001595530"/>
    </source>
</evidence>
<evidence type="ECO:0000259" key="1">
    <source>
        <dbReference type="SMART" id="SM00953"/>
    </source>
</evidence>
<feature type="domain" description="RES" evidence="1">
    <location>
        <begin position="13"/>
        <end position="138"/>
    </location>
</feature>
<evidence type="ECO:0000313" key="2">
    <source>
        <dbReference type="EMBL" id="MFC3107337.1"/>
    </source>
</evidence>
<protein>
    <submittedName>
        <fullName evidence="2">RES family NAD+ phosphorylase</fullName>
    </submittedName>
</protein>
<dbReference type="EMBL" id="JBHRTP010000011">
    <property type="protein sequence ID" value="MFC3107337.1"/>
    <property type="molecule type" value="Genomic_DNA"/>
</dbReference>
<comment type="caution">
    <text evidence="2">The sequence shown here is derived from an EMBL/GenBank/DDBJ whole genome shotgun (WGS) entry which is preliminary data.</text>
</comment>
<reference evidence="3" key="1">
    <citation type="journal article" date="2019" name="Int. J. Syst. Evol. Microbiol.">
        <title>The Global Catalogue of Microorganisms (GCM) 10K type strain sequencing project: providing services to taxonomists for standard genome sequencing and annotation.</title>
        <authorList>
            <consortium name="The Broad Institute Genomics Platform"/>
            <consortium name="The Broad Institute Genome Sequencing Center for Infectious Disease"/>
            <person name="Wu L."/>
            <person name="Ma J."/>
        </authorList>
    </citation>
    <scope>NUCLEOTIDE SEQUENCE [LARGE SCALE GENOMIC DNA]</scope>
    <source>
        <strain evidence="3">KCTC 42986</strain>
    </source>
</reference>
<dbReference type="SMART" id="SM00953">
    <property type="entry name" value="RES"/>
    <property type="match status" value="1"/>
</dbReference>
<accession>A0ABV7F0G6</accession>
<organism evidence="2 3">
    <name type="scientific">Undibacterium arcticum</name>
    <dbReference type="NCBI Taxonomy" id="1762892"/>
    <lineage>
        <taxon>Bacteria</taxon>
        <taxon>Pseudomonadati</taxon>
        <taxon>Pseudomonadota</taxon>
        <taxon>Betaproteobacteria</taxon>
        <taxon>Burkholderiales</taxon>
        <taxon>Oxalobacteraceae</taxon>
        <taxon>Undibacterium</taxon>
    </lineage>
</organism>
<dbReference type="InterPro" id="IPR014914">
    <property type="entry name" value="RES_dom"/>
</dbReference>
<name>A0ABV7F0G6_9BURK</name>